<proteinExistence type="predicted"/>
<feature type="region of interest" description="Disordered" evidence="1">
    <location>
        <begin position="1"/>
        <end position="83"/>
    </location>
</feature>
<evidence type="ECO:0000256" key="1">
    <source>
        <dbReference type="SAM" id="MobiDB-lite"/>
    </source>
</evidence>
<keyword evidence="3" id="KW-1185">Reference proteome</keyword>
<evidence type="ECO:0000313" key="2">
    <source>
        <dbReference type="EMBL" id="PSS37204.1"/>
    </source>
</evidence>
<feature type="compositionally biased region" description="Gly residues" evidence="1">
    <location>
        <begin position="1"/>
        <end position="18"/>
    </location>
</feature>
<feature type="compositionally biased region" description="Basic and acidic residues" evidence="1">
    <location>
        <begin position="19"/>
        <end position="37"/>
    </location>
</feature>
<dbReference type="EMBL" id="MLYV02000077">
    <property type="protein sequence ID" value="PSS37204.1"/>
    <property type="molecule type" value="Genomic_DNA"/>
</dbReference>
<reference evidence="2 3" key="1">
    <citation type="submission" date="2018-02" db="EMBL/GenBank/DDBJ databases">
        <title>Genome sequence of the basidiomycete white-rot fungus Phlebia centrifuga.</title>
        <authorList>
            <person name="Granchi Z."/>
            <person name="Peng M."/>
            <person name="de Vries R.P."/>
            <person name="Hilden K."/>
            <person name="Makela M.R."/>
            <person name="Grigoriev I."/>
            <person name="Riley R."/>
        </authorList>
    </citation>
    <scope>NUCLEOTIDE SEQUENCE [LARGE SCALE GENOMIC DNA]</scope>
    <source>
        <strain evidence="2 3">FBCC195</strain>
    </source>
</reference>
<gene>
    <name evidence="2" type="ORF">PHLCEN_2v951</name>
</gene>
<organism evidence="2 3">
    <name type="scientific">Hermanssonia centrifuga</name>
    <dbReference type="NCBI Taxonomy" id="98765"/>
    <lineage>
        <taxon>Eukaryota</taxon>
        <taxon>Fungi</taxon>
        <taxon>Dikarya</taxon>
        <taxon>Basidiomycota</taxon>
        <taxon>Agaricomycotina</taxon>
        <taxon>Agaricomycetes</taxon>
        <taxon>Polyporales</taxon>
        <taxon>Meruliaceae</taxon>
        <taxon>Hermanssonia</taxon>
    </lineage>
</organism>
<feature type="compositionally biased region" description="Basic and acidic residues" evidence="1">
    <location>
        <begin position="74"/>
        <end position="83"/>
    </location>
</feature>
<accession>A0A2R6S4I6</accession>
<evidence type="ECO:0000313" key="3">
    <source>
        <dbReference type="Proteomes" id="UP000186601"/>
    </source>
</evidence>
<protein>
    <submittedName>
        <fullName evidence="2">Uncharacterized protein</fullName>
    </submittedName>
</protein>
<comment type="caution">
    <text evidence="2">The sequence shown here is derived from an EMBL/GenBank/DDBJ whole genome shotgun (WGS) entry which is preliminary data.</text>
</comment>
<dbReference type="AlphaFoldDB" id="A0A2R6S4I6"/>
<feature type="compositionally biased region" description="Low complexity" evidence="1">
    <location>
        <begin position="43"/>
        <end position="52"/>
    </location>
</feature>
<name>A0A2R6S4I6_9APHY</name>
<sequence>MEGMEGMEGGTLEAGGGRCDMKSGESRRNAMSARRDISGVSKSSPEVGVSGDEGVEGDGSGWSSSRVGMVGSGDETRGSFEDKSKGFSGSFSIKVGSLGGGGGRDVDDLVRRLVPRVRSMGSGASPKALRRDRVAGRLGLGSTMAGLEFRCIEGYGWKGKECRSDSVSSAPLAVGSR</sequence>
<dbReference type="Proteomes" id="UP000186601">
    <property type="component" value="Unassembled WGS sequence"/>
</dbReference>